<accession>A0A6C0JGZ7</accession>
<dbReference type="EMBL" id="MN740367">
    <property type="protein sequence ID" value="QHU02944.1"/>
    <property type="molecule type" value="Genomic_DNA"/>
</dbReference>
<reference evidence="1" key="1">
    <citation type="journal article" date="2020" name="Nature">
        <title>Giant virus diversity and host interactions through global metagenomics.</title>
        <authorList>
            <person name="Schulz F."/>
            <person name="Roux S."/>
            <person name="Paez-Espino D."/>
            <person name="Jungbluth S."/>
            <person name="Walsh D.A."/>
            <person name="Denef V.J."/>
            <person name="McMahon K.D."/>
            <person name="Konstantinidis K.T."/>
            <person name="Eloe-Fadrosh E.A."/>
            <person name="Kyrpides N.C."/>
            <person name="Woyke T."/>
        </authorList>
    </citation>
    <scope>NUCLEOTIDE SEQUENCE</scope>
    <source>
        <strain evidence="1">GVMAG-M-3300025890-48</strain>
    </source>
</reference>
<organism evidence="1">
    <name type="scientific">viral metagenome</name>
    <dbReference type="NCBI Taxonomy" id="1070528"/>
    <lineage>
        <taxon>unclassified sequences</taxon>
        <taxon>metagenomes</taxon>
        <taxon>organismal metagenomes</taxon>
    </lineage>
</organism>
<dbReference type="AlphaFoldDB" id="A0A6C0JGZ7"/>
<protein>
    <submittedName>
        <fullName evidence="1">Uncharacterized protein</fullName>
    </submittedName>
</protein>
<evidence type="ECO:0000313" key="1">
    <source>
        <dbReference type="EMBL" id="QHU02944.1"/>
    </source>
</evidence>
<name>A0A6C0JGZ7_9ZZZZ</name>
<proteinExistence type="predicted"/>
<sequence>MADEYIYCEINPCGKNSISQINTISKHIDDHTYTICNKTIWKEGVIYGEILQEDYDNYIKNPNIYSIDSICSYEPQELWDGDNQIEYFTKDDKPISKSDSIYKKVIEIINNEGFTALEDDYDWSYNENDYSISGNVKLTKL</sequence>